<dbReference type="PROSITE" id="PS51671">
    <property type="entry name" value="ACT"/>
    <property type="match status" value="2"/>
</dbReference>
<keyword evidence="21" id="KW-1185">Reference proteome</keyword>
<evidence type="ECO:0000256" key="13">
    <source>
        <dbReference type="ARBA" id="ARBA00022915"/>
    </source>
</evidence>
<evidence type="ECO:0000256" key="15">
    <source>
        <dbReference type="ARBA" id="ARBA00047872"/>
    </source>
</evidence>
<dbReference type="GO" id="GO:0009089">
    <property type="term" value="P:lysine biosynthetic process via diaminopimelate"/>
    <property type="evidence" value="ECO:0007669"/>
    <property type="project" value="InterPro"/>
</dbReference>
<keyword evidence="8 18" id="KW-0028">Amino-acid biosynthesis</keyword>
<comment type="caution">
    <text evidence="20">The sequence shown here is derived from an EMBL/GenBank/DDBJ whole genome shotgun (WGS) entry which is preliminary data.</text>
</comment>
<reference evidence="20 21" key="1">
    <citation type="submission" date="2019-03" db="EMBL/GenBank/DDBJ databases">
        <title>Genomics of glacier-inhabiting Cryobacterium strains.</title>
        <authorList>
            <person name="Liu Q."/>
            <person name="Xin Y.-H."/>
        </authorList>
    </citation>
    <scope>NUCLEOTIDE SEQUENCE [LARGE SCALE GENOMIC DNA]</scope>
    <source>
        <strain evidence="21">TMT1-22</strain>
    </source>
</reference>
<sequence length="445" mass="46766">MSLIVQKFGGSSVADAESIKRVAKRIVDTRKAGNEVVVAVSAMGDSTDELLDLAHQVTPIPAPRELDMLLTAGERISMALLAMAIKSMGYDARSFTGSQAGMITDAHHGSARIVDVTPGRLRDALDEGAVAIVAGFQGFNRDTKDITTLGRGGSDTTAVALAAALNADICEIYTDVDGVFTADPRVVPRAHKLDRISSEEMLELAASGAKVLYIRAVEYARRHGVTLHVRSSFNNNVGTIVYNPDTTSPHIAIPNSSIAEHTHPNNALANGETVEEPIIAGVAADLSEAKVTVVGVPDIPGKAAQIFKIVAKTNANVDMIVQNVSAAATGLTDISFTLPKSEGQQVLTALTNEQANVGFAGLQYDDQIGKLALVGAGMRTNTGVSAKLFEALYEAGINIEMISTSEIRISVVTRADTINEALRVVHTAFGLDSTDEAVVHGGTGR</sequence>
<dbReference type="CDD" id="cd04261">
    <property type="entry name" value="AAK_AKii-LysC-BS"/>
    <property type="match status" value="1"/>
</dbReference>
<dbReference type="PIRSF" id="PIRSF000726">
    <property type="entry name" value="Asp_kin"/>
    <property type="match status" value="1"/>
</dbReference>
<evidence type="ECO:0000256" key="3">
    <source>
        <dbReference type="ARBA" id="ARBA00004986"/>
    </source>
</evidence>
<keyword evidence="11 17" id="KW-0418">Kinase</keyword>
<dbReference type="InterPro" id="IPR002912">
    <property type="entry name" value="ACT_dom"/>
</dbReference>
<protein>
    <recommendedName>
        <fullName evidence="7 17">Aspartokinase</fullName>
        <ecNumber evidence="6 17">2.7.2.4</ecNumber>
    </recommendedName>
</protein>
<keyword evidence="10 16" id="KW-0547">Nucleotide-binding</keyword>
<dbReference type="Pfam" id="PF22468">
    <property type="entry name" value="ACT_9"/>
    <property type="match status" value="2"/>
</dbReference>
<dbReference type="Pfam" id="PF00696">
    <property type="entry name" value="AA_kinase"/>
    <property type="match status" value="1"/>
</dbReference>
<dbReference type="FunFam" id="3.30.2130.10:FF:000002">
    <property type="entry name" value="Aspartokinase"/>
    <property type="match status" value="1"/>
</dbReference>
<feature type="binding site" evidence="16">
    <location>
        <position position="47"/>
    </location>
    <ligand>
        <name>substrate</name>
    </ligand>
</feature>
<feature type="domain" description="ACT" evidence="19">
    <location>
        <begin position="291"/>
        <end position="367"/>
    </location>
</feature>
<evidence type="ECO:0000256" key="17">
    <source>
        <dbReference type="RuleBase" id="RU003448"/>
    </source>
</evidence>
<evidence type="ECO:0000313" key="20">
    <source>
        <dbReference type="EMBL" id="TFC47171.1"/>
    </source>
</evidence>
<dbReference type="AlphaFoldDB" id="A0AAQ2C6A8"/>
<dbReference type="NCBIfam" id="TIGR00657">
    <property type="entry name" value="asp_kinases"/>
    <property type="match status" value="1"/>
</dbReference>
<keyword evidence="14" id="KW-0457">Lysine biosynthesis</keyword>
<dbReference type="PANTHER" id="PTHR21499:SF3">
    <property type="entry name" value="ASPARTOKINASE"/>
    <property type="match status" value="1"/>
</dbReference>
<dbReference type="InterPro" id="IPR005260">
    <property type="entry name" value="Asp_kin_monofn"/>
</dbReference>
<dbReference type="InterPro" id="IPR041740">
    <property type="entry name" value="AKii-LysC-BS"/>
</dbReference>
<comment type="pathway">
    <text evidence="2 18">Amino-acid biosynthesis; L-lysine biosynthesis via DAP pathway; (S)-tetrahydrodipicolinate from L-aspartate: step 1/4.</text>
</comment>
<accession>A0AAQ2C6A8</accession>
<proteinExistence type="inferred from homology"/>
<feature type="binding site" evidence="16">
    <location>
        <position position="74"/>
    </location>
    <ligand>
        <name>substrate</name>
    </ligand>
</feature>
<dbReference type="PANTHER" id="PTHR21499">
    <property type="entry name" value="ASPARTATE KINASE"/>
    <property type="match status" value="1"/>
</dbReference>
<comment type="pathway">
    <text evidence="3 18">Amino-acid biosynthesis; L-methionine biosynthesis via de novo pathway; L-homoserine from L-aspartate: step 1/3.</text>
</comment>
<dbReference type="InterPro" id="IPR018042">
    <property type="entry name" value="Aspartate_kinase_CS"/>
</dbReference>
<evidence type="ECO:0000256" key="9">
    <source>
        <dbReference type="ARBA" id="ARBA00022679"/>
    </source>
</evidence>
<feature type="binding site" evidence="16">
    <location>
        <begin position="210"/>
        <end position="211"/>
    </location>
    <ligand>
        <name>ATP</name>
        <dbReference type="ChEBI" id="CHEBI:30616"/>
    </ligand>
</feature>
<dbReference type="CDD" id="cd04913">
    <property type="entry name" value="ACT_AKii-LysC-BS-like_1"/>
    <property type="match status" value="1"/>
</dbReference>
<keyword evidence="12 16" id="KW-0067">ATP-binding</keyword>
<dbReference type="GO" id="GO:0005524">
    <property type="term" value="F:ATP binding"/>
    <property type="evidence" value="ECO:0007669"/>
    <property type="project" value="UniProtKB-KW"/>
</dbReference>
<feature type="binding site" evidence="16">
    <location>
        <position position="185"/>
    </location>
    <ligand>
        <name>ATP</name>
        <dbReference type="ChEBI" id="CHEBI:30616"/>
    </ligand>
</feature>
<dbReference type="FunFam" id="3.40.1160.10:FF:000002">
    <property type="entry name" value="Aspartokinase"/>
    <property type="match status" value="1"/>
</dbReference>
<keyword evidence="13" id="KW-0220">Diaminopimelate biosynthesis</keyword>
<comment type="catalytic activity">
    <reaction evidence="15 17">
        <text>L-aspartate + ATP = 4-phospho-L-aspartate + ADP</text>
        <dbReference type="Rhea" id="RHEA:23776"/>
        <dbReference type="ChEBI" id="CHEBI:29991"/>
        <dbReference type="ChEBI" id="CHEBI:30616"/>
        <dbReference type="ChEBI" id="CHEBI:57535"/>
        <dbReference type="ChEBI" id="CHEBI:456216"/>
        <dbReference type="EC" id="2.7.2.4"/>
    </reaction>
</comment>
<dbReference type="GO" id="GO:0009090">
    <property type="term" value="P:homoserine biosynthetic process"/>
    <property type="evidence" value="ECO:0007669"/>
    <property type="project" value="TreeGrafter"/>
</dbReference>
<comment type="pathway">
    <text evidence="4 18">Amino-acid biosynthesis; L-threonine biosynthesis; L-threonine from L-aspartate: step 1/5.</text>
</comment>
<dbReference type="InterPro" id="IPR054352">
    <property type="entry name" value="ACT_Aspartokinase"/>
</dbReference>
<feature type="domain" description="ACT" evidence="19">
    <location>
        <begin position="373"/>
        <end position="445"/>
    </location>
</feature>
<evidence type="ECO:0000256" key="11">
    <source>
        <dbReference type="ARBA" id="ARBA00022777"/>
    </source>
</evidence>
<dbReference type="NCBIfam" id="NF005153">
    <property type="entry name" value="PRK06635.1-1"/>
    <property type="match status" value="1"/>
</dbReference>
<dbReference type="EC" id="2.7.2.4" evidence="6 17"/>
<feature type="binding site" evidence="16">
    <location>
        <begin position="7"/>
        <end position="10"/>
    </location>
    <ligand>
        <name>ATP</name>
        <dbReference type="ChEBI" id="CHEBI:30616"/>
    </ligand>
</feature>
<dbReference type="InterPro" id="IPR001048">
    <property type="entry name" value="Asp/Glu/Uridylate_kinase"/>
</dbReference>
<keyword evidence="9 17" id="KW-0808">Transferase</keyword>
<evidence type="ECO:0000256" key="7">
    <source>
        <dbReference type="ARBA" id="ARBA00016273"/>
    </source>
</evidence>
<dbReference type="InterPro" id="IPR036393">
    <property type="entry name" value="AceGlu_kinase-like_sf"/>
</dbReference>
<evidence type="ECO:0000256" key="2">
    <source>
        <dbReference type="ARBA" id="ARBA00004766"/>
    </source>
</evidence>
<organism evidence="20 21">
    <name type="scientific">Cryobacterium shii</name>
    <dbReference type="NCBI Taxonomy" id="1259235"/>
    <lineage>
        <taxon>Bacteria</taxon>
        <taxon>Bacillati</taxon>
        <taxon>Actinomycetota</taxon>
        <taxon>Actinomycetes</taxon>
        <taxon>Micrococcales</taxon>
        <taxon>Microbacteriaceae</taxon>
        <taxon>Cryobacterium</taxon>
    </lineage>
</organism>
<evidence type="ECO:0000256" key="10">
    <source>
        <dbReference type="ARBA" id="ARBA00022741"/>
    </source>
</evidence>
<evidence type="ECO:0000256" key="18">
    <source>
        <dbReference type="RuleBase" id="RU004249"/>
    </source>
</evidence>
<evidence type="ECO:0000256" key="16">
    <source>
        <dbReference type="PIRSR" id="PIRSR000726-1"/>
    </source>
</evidence>
<dbReference type="InterPro" id="IPR045865">
    <property type="entry name" value="ACT-like_dom_sf"/>
</dbReference>
<evidence type="ECO:0000256" key="14">
    <source>
        <dbReference type="ARBA" id="ARBA00023154"/>
    </source>
</evidence>
<gene>
    <name evidence="20" type="ORF">E3O49_08560</name>
</gene>
<evidence type="ECO:0000259" key="19">
    <source>
        <dbReference type="PROSITE" id="PS51671"/>
    </source>
</evidence>
<dbReference type="Gene3D" id="3.40.1160.10">
    <property type="entry name" value="Acetylglutamate kinase-like"/>
    <property type="match status" value="1"/>
</dbReference>
<comment type="similarity">
    <text evidence="5 17">Belongs to the aspartokinase family.</text>
</comment>
<dbReference type="Proteomes" id="UP000297403">
    <property type="component" value="Unassembled WGS sequence"/>
</dbReference>
<dbReference type="InterPro" id="IPR001341">
    <property type="entry name" value="Asp_kinase"/>
</dbReference>
<evidence type="ECO:0000256" key="5">
    <source>
        <dbReference type="ARBA" id="ARBA00010122"/>
    </source>
</evidence>
<dbReference type="GO" id="GO:0004072">
    <property type="term" value="F:aspartate kinase activity"/>
    <property type="evidence" value="ECO:0007669"/>
    <property type="project" value="UniProtKB-EC"/>
</dbReference>
<evidence type="ECO:0000256" key="4">
    <source>
        <dbReference type="ARBA" id="ARBA00005139"/>
    </source>
</evidence>
<feature type="binding site" evidence="16">
    <location>
        <begin position="174"/>
        <end position="175"/>
    </location>
    <ligand>
        <name>ATP</name>
        <dbReference type="ChEBI" id="CHEBI:30616"/>
    </ligand>
</feature>
<dbReference type="NCBIfam" id="NF005154">
    <property type="entry name" value="PRK06635.1-2"/>
    <property type="match status" value="1"/>
</dbReference>
<dbReference type="SUPFAM" id="SSF55021">
    <property type="entry name" value="ACT-like"/>
    <property type="match status" value="2"/>
</dbReference>
<evidence type="ECO:0000256" key="6">
    <source>
        <dbReference type="ARBA" id="ARBA00013059"/>
    </source>
</evidence>
<evidence type="ECO:0000256" key="1">
    <source>
        <dbReference type="ARBA" id="ARBA00002843"/>
    </source>
</evidence>
<evidence type="ECO:0000256" key="8">
    <source>
        <dbReference type="ARBA" id="ARBA00022605"/>
    </source>
</evidence>
<evidence type="ECO:0000256" key="12">
    <source>
        <dbReference type="ARBA" id="ARBA00022840"/>
    </source>
</evidence>
<dbReference type="NCBIfam" id="NF005155">
    <property type="entry name" value="PRK06635.1-4"/>
    <property type="match status" value="1"/>
</dbReference>
<evidence type="ECO:0000313" key="21">
    <source>
        <dbReference type="Proteomes" id="UP000297403"/>
    </source>
</evidence>
<dbReference type="GO" id="GO:0019877">
    <property type="term" value="P:diaminopimelate biosynthetic process"/>
    <property type="evidence" value="ECO:0007669"/>
    <property type="project" value="UniProtKB-KW"/>
</dbReference>
<dbReference type="PROSITE" id="PS00324">
    <property type="entry name" value="ASPARTOKINASE"/>
    <property type="match status" value="1"/>
</dbReference>
<comment type="function">
    <text evidence="1">Catalyzes the phosphorylation of the beta-carboxyl group of aspartic acid with ATP to yield 4-phospho-L-aspartate, which is involved in the branched biosynthetic pathway leading to the biosynthesis of amino acids lysine, threonine, isoleucine and methionine.</text>
</comment>
<dbReference type="CDD" id="cd04923">
    <property type="entry name" value="ACT_AK-LysC-DapG-like_2"/>
    <property type="match status" value="1"/>
</dbReference>
<dbReference type="EMBL" id="SOFY01000045">
    <property type="protein sequence ID" value="TFC47171.1"/>
    <property type="molecule type" value="Genomic_DNA"/>
</dbReference>
<dbReference type="GO" id="GO:0005829">
    <property type="term" value="C:cytosol"/>
    <property type="evidence" value="ECO:0007669"/>
    <property type="project" value="TreeGrafter"/>
</dbReference>
<dbReference type="Gene3D" id="3.30.2130.10">
    <property type="entry name" value="VC0802-like"/>
    <property type="match status" value="1"/>
</dbReference>
<name>A0AAQ2C6A8_9MICO</name>
<dbReference type="SUPFAM" id="SSF53633">
    <property type="entry name" value="Carbamate kinase-like"/>
    <property type="match status" value="1"/>
</dbReference>
<dbReference type="RefSeq" id="WP_134365916.1">
    <property type="nucleotide sequence ID" value="NZ_SOFY01000045.1"/>
</dbReference>